<accession>A0A432ZZG8</accession>
<organism evidence="1 2">
    <name type="scientific">Jimgerdemannia flammicorona</name>
    <dbReference type="NCBI Taxonomy" id="994334"/>
    <lineage>
        <taxon>Eukaryota</taxon>
        <taxon>Fungi</taxon>
        <taxon>Fungi incertae sedis</taxon>
        <taxon>Mucoromycota</taxon>
        <taxon>Mucoromycotina</taxon>
        <taxon>Endogonomycetes</taxon>
        <taxon>Endogonales</taxon>
        <taxon>Endogonaceae</taxon>
        <taxon>Jimgerdemannia</taxon>
    </lineage>
</organism>
<dbReference type="OrthoDB" id="2425453at2759"/>
<dbReference type="Proteomes" id="UP000268093">
    <property type="component" value="Unassembled WGS sequence"/>
</dbReference>
<proteinExistence type="predicted"/>
<protein>
    <submittedName>
        <fullName evidence="1">Uncharacterized protein</fullName>
    </submittedName>
</protein>
<gene>
    <name evidence="1" type="ORF">BC936DRAFT_143388</name>
</gene>
<keyword evidence="2" id="KW-1185">Reference proteome</keyword>
<sequence>MKFFAVATAMLALASIASAIAAAKPKLAVASSAPAVASSAPAASTSPVASASSTAAAPVASQGPYSAACKALQDKLLTDATYSGCRTLIATGIQAIAVQQQNNTSPQPFLSTLQTYCAKPRCADSVYKQVFQDLKTTCSQDLATVKTDTNLAATVYQWYLSVPQHDAICTQNGAGYCWTDIITSLNSINFLPWNLTSQKDLFDYTNYFLPITTPNTGMTQAVLCQECLVKYANIFNAWYVNNPSIMSLSQDGLLNSTSLQQPLTYVYQHTCSVILSTVTNSSVPSSAAGSGSNTTQTTASAASGSPSVTPPNRSNDATSVRSTAFCAIVAVVVLSVMMV</sequence>
<evidence type="ECO:0000313" key="2">
    <source>
        <dbReference type="Proteomes" id="UP000268093"/>
    </source>
</evidence>
<evidence type="ECO:0000313" key="1">
    <source>
        <dbReference type="EMBL" id="RUO95713.1"/>
    </source>
</evidence>
<reference evidence="1 2" key="1">
    <citation type="journal article" date="2018" name="New Phytol.">
        <title>Phylogenomics of Endogonaceae and evolution of mycorrhizas within Mucoromycota.</title>
        <authorList>
            <person name="Chang Y."/>
            <person name="Desiro A."/>
            <person name="Na H."/>
            <person name="Sandor L."/>
            <person name="Lipzen A."/>
            <person name="Clum A."/>
            <person name="Barry K."/>
            <person name="Grigoriev I.V."/>
            <person name="Martin F.M."/>
            <person name="Stajich J.E."/>
            <person name="Smith M.E."/>
            <person name="Bonito G."/>
            <person name="Spatafora J.W."/>
        </authorList>
    </citation>
    <scope>NUCLEOTIDE SEQUENCE [LARGE SCALE GENOMIC DNA]</scope>
    <source>
        <strain evidence="1 2">GMNB39</strain>
    </source>
</reference>
<comment type="caution">
    <text evidence="1">The sequence shown here is derived from an EMBL/GenBank/DDBJ whole genome shotgun (WGS) entry which is preliminary data.</text>
</comment>
<name>A0A432ZZG8_9FUNG</name>
<dbReference type="EMBL" id="RBNI01026588">
    <property type="protein sequence ID" value="RUO95713.1"/>
    <property type="molecule type" value="Genomic_DNA"/>
</dbReference>